<evidence type="ECO:0000313" key="7">
    <source>
        <dbReference type="Proteomes" id="UP001159428"/>
    </source>
</evidence>
<dbReference type="EMBL" id="CALNXJ010000013">
    <property type="protein sequence ID" value="CAH3113162.1"/>
    <property type="molecule type" value="Genomic_DNA"/>
</dbReference>
<dbReference type="PROSITE" id="PS50061">
    <property type="entry name" value="ETS_DOMAIN_3"/>
    <property type="match status" value="1"/>
</dbReference>
<dbReference type="GO" id="GO:0000981">
    <property type="term" value="F:DNA-binding transcription factor activity, RNA polymerase II-specific"/>
    <property type="evidence" value="ECO:0007669"/>
    <property type="project" value="TreeGrafter"/>
</dbReference>
<dbReference type="InterPro" id="IPR046328">
    <property type="entry name" value="ETS_fam"/>
</dbReference>
<dbReference type="Proteomes" id="UP001159428">
    <property type="component" value="Unassembled WGS sequence"/>
</dbReference>
<feature type="domain" description="ETS" evidence="5">
    <location>
        <begin position="16"/>
        <end position="97"/>
    </location>
</feature>
<dbReference type="SMART" id="SM00413">
    <property type="entry name" value="ETS"/>
    <property type="match status" value="1"/>
</dbReference>
<name>A0AAU9WIS9_9CNID</name>
<comment type="similarity">
    <text evidence="1 3">Belongs to the ETS family.</text>
</comment>
<dbReference type="GO" id="GO:0030154">
    <property type="term" value="P:cell differentiation"/>
    <property type="evidence" value="ECO:0007669"/>
    <property type="project" value="TreeGrafter"/>
</dbReference>
<dbReference type="PROSITE" id="PS00345">
    <property type="entry name" value="ETS_DOMAIN_1"/>
    <property type="match status" value="1"/>
</dbReference>
<feature type="compositionally biased region" description="Basic and acidic residues" evidence="4">
    <location>
        <begin position="122"/>
        <end position="138"/>
    </location>
</feature>
<evidence type="ECO:0000256" key="3">
    <source>
        <dbReference type="RuleBase" id="RU004019"/>
    </source>
</evidence>
<feature type="non-terminal residue" evidence="6">
    <location>
        <position position="1"/>
    </location>
</feature>
<comment type="caution">
    <text evidence="6">The sequence shown here is derived from an EMBL/GenBank/DDBJ whole genome shotgun (WGS) entry which is preliminary data.</text>
</comment>
<evidence type="ECO:0000256" key="4">
    <source>
        <dbReference type="SAM" id="MobiDB-lite"/>
    </source>
</evidence>
<dbReference type="PROSITE" id="PS00346">
    <property type="entry name" value="ETS_DOMAIN_2"/>
    <property type="match status" value="1"/>
</dbReference>
<dbReference type="PRINTS" id="PR00454">
    <property type="entry name" value="ETSDOMAIN"/>
</dbReference>
<dbReference type="GO" id="GO:0005634">
    <property type="term" value="C:nucleus"/>
    <property type="evidence" value="ECO:0007669"/>
    <property type="project" value="UniProtKB-SubCell"/>
</dbReference>
<keyword evidence="3" id="KW-0539">Nucleus</keyword>
<reference evidence="6 7" key="1">
    <citation type="submission" date="2022-05" db="EMBL/GenBank/DDBJ databases">
        <authorList>
            <consortium name="Genoscope - CEA"/>
            <person name="William W."/>
        </authorList>
    </citation>
    <scope>NUCLEOTIDE SEQUENCE [LARGE SCALE GENOMIC DNA]</scope>
</reference>
<organism evidence="6 7">
    <name type="scientific">Pocillopora meandrina</name>
    <dbReference type="NCBI Taxonomy" id="46732"/>
    <lineage>
        <taxon>Eukaryota</taxon>
        <taxon>Metazoa</taxon>
        <taxon>Cnidaria</taxon>
        <taxon>Anthozoa</taxon>
        <taxon>Hexacorallia</taxon>
        <taxon>Scleractinia</taxon>
        <taxon>Astrocoeniina</taxon>
        <taxon>Pocilloporidae</taxon>
        <taxon>Pocillopora</taxon>
    </lineage>
</organism>
<feature type="region of interest" description="Disordered" evidence="4">
    <location>
        <begin position="122"/>
        <end position="143"/>
    </location>
</feature>
<dbReference type="PANTHER" id="PTHR11849">
    <property type="entry name" value="ETS"/>
    <property type="match status" value="1"/>
</dbReference>
<accession>A0AAU9WIS9</accession>
<dbReference type="SUPFAM" id="SSF46785">
    <property type="entry name" value="Winged helix' DNA-binding domain"/>
    <property type="match status" value="1"/>
</dbReference>
<evidence type="ECO:0000313" key="6">
    <source>
        <dbReference type="EMBL" id="CAH3113162.1"/>
    </source>
</evidence>
<dbReference type="AlphaFoldDB" id="A0AAU9WIS9"/>
<protein>
    <recommendedName>
        <fullName evidence="5">ETS domain-containing protein</fullName>
    </recommendedName>
</protein>
<sequence length="390" mass="43859">DQYPKQTRRKHFKNRMHLWEFLLELLADKRCQSLIMWTRQEKGEFRIIKTEAVAKLWGFENGRQGMTYDKLSRALRQYYTDGIITKVRGQKTTYKFDKLPYNYLPGVTRRCKRVFRARKVSSRAENEIKPDSQGEHTPESPATNTVQRMASPHVISYCNFWGTLHSSNPAIILLNPKSSHLNLSPCVEEDYGSHKIPRPVLYSKQPPIPKLSPSSSPQNIVGQNGPGYVALSVICPETFPVQETGFIAPLDAGDGSESRPILLSPCSTSIPTLGSNRKLTHPHILGKPLPHKGKSLVISPRHHLIPNPSHISSSTIEEQRATSVSSTFTACPLFPSPYSQNFIRPTDVYTQVNKAPYQPPVYPVSVQHDQHPIITNVTGNYSAHPAPKPN</sequence>
<dbReference type="PANTHER" id="PTHR11849:SF133">
    <property type="entry name" value="ETS DOMAIN-CONTAINING PROTEIN"/>
    <property type="match status" value="1"/>
</dbReference>
<keyword evidence="2 3" id="KW-0238">DNA-binding</keyword>
<proteinExistence type="inferred from homology"/>
<evidence type="ECO:0000256" key="1">
    <source>
        <dbReference type="ARBA" id="ARBA00005562"/>
    </source>
</evidence>
<gene>
    <name evidence="6" type="ORF">PMEA_00004816</name>
</gene>
<keyword evidence="7" id="KW-1185">Reference proteome</keyword>
<evidence type="ECO:0000256" key="2">
    <source>
        <dbReference type="ARBA" id="ARBA00023125"/>
    </source>
</evidence>
<dbReference type="Gene3D" id="1.10.10.10">
    <property type="entry name" value="Winged helix-like DNA-binding domain superfamily/Winged helix DNA-binding domain"/>
    <property type="match status" value="1"/>
</dbReference>
<dbReference type="InterPro" id="IPR000418">
    <property type="entry name" value="Ets_dom"/>
</dbReference>
<dbReference type="InterPro" id="IPR036390">
    <property type="entry name" value="WH_DNA-bd_sf"/>
</dbReference>
<dbReference type="Pfam" id="PF00178">
    <property type="entry name" value="Ets"/>
    <property type="match status" value="1"/>
</dbReference>
<evidence type="ECO:0000259" key="5">
    <source>
        <dbReference type="PROSITE" id="PS50061"/>
    </source>
</evidence>
<dbReference type="InterPro" id="IPR036388">
    <property type="entry name" value="WH-like_DNA-bd_sf"/>
</dbReference>
<dbReference type="GO" id="GO:0043565">
    <property type="term" value="F:sequence-specific DNA binding"/>
    <property type="evidence" value="ECO:0007669"/>
    <property type="project" value="InterPro"/>
</dbReference>
<comment type="subcellular location">
    <subcellularLocation>
        <location evidence="3">Nucleus</location>
    </subcellularLocation>
</comment>